<name>A0A835E6F9_9POAL</name>
<dbReference type="EMBL" id="JACEFO010002305">
    <property type="protein sequence ID" value="KAF8666906.1"/>
    <property type="molecule type" value="Genomic_DNA"/>
</dbReference>
<sequence>MEYSPVGLYHDIVLRLTRKKVNEQDNKHSSQIFHGILDQCNPHEFCMKMFAHALYTNPKRSKEELRKLHSTLRAVYPRSFGQGCQCFGVKYKRYLKDICCKIKLLKYLSLRRTNVIQLPIEINNLHELEVLDIRQTEVPPFATRNVHLLKLKRLLAGHTDPSPSSIYPSTTIIVKEFPRSVDIPEKVETMEAMEVLSCVKAQTSQDLKDIGKLWQLRKLGVVIKDKDTHLSSLLKTIDDLHECLQSLSITLLNAGLKGIPSSGGLPDAIRPPKVESLSISGITHKVNLLQLLADGNNQLTKGSNITDISFDNGATPELEKITLSFIDDVKSLSGVEDLPRLKEIELNTNTTTGTTSRNNEDKNSSSGRSSATTTTTTTTTTNSNNEDIDNSTSARPPLSPPATTLTGARSPDNHRNKPVIKKNEPENQEKAIENSPARKEDECFQFCWKNQV</sequence>
<dbReference type="SUPFAM" id="SSF52058">
    <property type="entry name" value="L domain-like"/>
    <property type="match status" value="1"/>
</dbReference>
<evidence type="ECO:0000313" key="5">
    <source>
        <dbReference type="Proteomes" id="UP000636709"/>
    </source>
</evidence>
<feature type="compositionally biased region" description="Low complexity" evidence="2">
    <location>
        <begin position="364"/>
        <end position="393"/>
    </location>
</feature>
<dbReference type="InterPro" id="IPR032675">
    <property type="entry name" value="LRR_dom_sf"/>
</dbReference>
<dbReference type="Gene3D" id="3.80.10.10">
    <property type="entry name" value="Ribonuclease Inhibitor"/>
    <property type="match status" value="1"/>
</dbReference>
<reference evidence="4" key="1">
    <citation type="submission" date="2020-07" db="EMBL/GenBank/DDBJ databases">
        <title>Genome sequence and genetic diversity analysis of an under-domesticated orphan crop, white fonio (Digitaria exilis).</title>
        <authorList>
            <person name="Bennetzen J.L."/>
            <person name="Chen S."/>
            <person name="Ma X."/>
            <person name="Wang X."/>
            <person name="Yssel A.E.J."/>
            <person name="Chaluvadi S.R."/>
            <person name="Johnson M."/>
            <person name="Gangashetty P."/>
            <person name="Hamidou F."/>
            <person name="Sanogo M.D."/>
            <person name="Zwaenepoel A."/>
            <person name="Wallace J."/>
            <person name="Van De Peer Y."/>
            <person name="Van Deynze A."/>
        </authorList>
    </citation>
    <scope>NUCLEOTIDE SEQUENCE</scope>
    <source>
        <tissue evidence="4">Leaves</tissue>
    </source>
</reference>
<keyword evidence="5" id="KW-1185">Reference proteome</keyword>
<dbReference type="Proteomes" id="UP000636709">
    <property type="component" value="Unassembled WGS sequence"/>
</dbReference>
<dbReference type="PANTHER" id="PTHR47186:SF3">
    <property type="entry name" value="OS09G0267800 PROTEIN"/>
    <property type="match status" value="1"/>
</dbReference>
<feature type="compositionally biased region" description="Low complexity" evidence="2">
    <location>
        <begin position="347"/>
        <end position="357"/>
    </location>
</feature>
<dbReference type="InterPro" id="IPR055414">
    <property type="entry name" value="LRR_R13L4/SHOC2-like"/>
</dbReference>
<evidence type="ECO:0000313" key="4">
    <source>
        <dbReference type="EMBL" id="KAF8666906.1"/>
    </source>
</evidence>
<protein>
    <recommendedName>
        <fullName evidence="3">Disease resistance R13L4/SHOC-2-like LRR domain-containing protein</fullName>
    </recommendedName>
</protein>
<dbReference type="OrthoDB" id="688479at2759"/>
<accession>A0A835E6F9</accession>
<comment type="caution">
    <text evidence="4">The sequence shown here is derived from an EMBL/GenBank/DDBJ whole genome shotgun (WGS) entry which is preliminary data.</text>
</comment>
<evidence type="ECO:0000259" key="3">
    <source>
        <dbReference type="Pfam" id="PF23598"/>
    </source>
</evidence>
<dbReference type="PANTHER" id="PTHR47186">
    <property type="entry name" value="LEUCINE-RICH REPEAT-CONTAINING PROTEIN 57"/>
    <property type="match status" value="1"/>
</dbReference>
<feature type="compositionally biased region" description="Basic and acidic residues" evidence="2">
    <location>
        <begin position="411"/>
        <end position="440"/>
    </location>
</feature>
<organism evidence="4 5">
    <name type="scientific">Digitaria exilis</name>
    <dbReference type="NCBI Taxonomy" id="1010633"/>
    <lineage>
        <taxon>Eukaryota</taxon>
        <taxon>Viridiplantae</taxon>
        <taxon>Streptophyta</taxon>
        <taxon>Embryophyta</taxon>
        <taxon>Tracheophyta</taxon>
        <taxon>Spermatophyta</taxon>
        <taxon>Magnoliopsida</taxon>
        <taxon>Liliopsida</taxon>
        <taxon>Poales</taxon>
        <taxon>Poaceae</taxon>
        <taxon>PACMAD clade</taxon>
        <taxon>Panicoideae</taxon>
        <taxon>Panicodae</taxon>
        <taxon>Paniceae</taxon>
        <taxon>Anthephorinae</taxon>
        <taxon>Digitaria</taxon>
    </lineage>
</organism>
<dbReference type="AlphaFoldDB" id="A0A835E6F9"/>
<evidence type="ECO:0000256" key="1">
    <source>
        <dbReference type="ARBA" id="ARBA00022737"/>
    </source>
</evidence>
<evidence type="ECO:0000256" key="2">
    <source>
        <dbReference type="SAM" id="MobiDB-lite"/>
    </source>
</evidence>
<keyword evidence="1" id="KW-0677">Repeat</keyword>
<feature type="region of interest" description="Disordered" evidence="2">
    <location>
        <begin position="346"/>
        <end position="440"/>
    </location>
</feature>
<dbReference type="Pfam" id="PF23598">
    <property type="entry name" value="LRR_14"/>
    <property type="match status" value="1"/>
</dbReference>
<proteinExistence type="predicted"/>
<gene>
    <name evidence="4" type="ORF">HU200_053434</name>
</gene>
<feature type="domain" description="Disease resistance R13L4/SHOC-2-like LRR" evidence="3">
    <location>
        <begin position="91"/>
        <end position="283"/>
    </location>
</feature>